<keyword evidence="1" id="KW-1133">Transmembrane helix</keyword>
<gene>
    <name evidence="2" type="ORF">LC087_03150</name>
</gene>
<feature type="transmembrane region" description="Helical" evidence="1">
    <location>
        <begin position="31"/>
        <end position="48"/>
    </location>
</feature>
<evidence type="ECO:0000313" key="3">
    <source>
        <dbReference type="Proteomes" id="UP001197974"/>
    </source>
</evidence>
<feature type="transmembrane region" description="Helical" evidence="1">
    <location>
        <begin position="5"/>
        <end position="25"/>
    </location>
</feature>
<dbReference type="EMBL" id="CP129013">
    <property type="protein sequence ID" value="WLR43209.1"/>
    <property type="molecule type" value="Genomic_DNA"/>
</dbReference>
<dbReference type="RefSeq" id="WP_226539042.1">
    <property type="nucleotide sequence ID" value="NZ_CP129013.1"/>
</dbReference>
<evidence type="ECO:0000313" key="2">
    <source>
        <dbReference type="EMBL" id="WLR43209.1"/>
    </source>
</evidence>
<evidence type="ECO:0008006" key="4">
    <source>
        <dbReference type="Google" id="ProtNLM"/>
    </source>
</evidence>
<dbReference type="Proteomes" id="UP001197974">
    <property type="component" value="Chromosome"/>
</dbReference>
<keyword evidence="1" id="KW-0812">Transmembrane</keyword>
<organism evidence="2 3">
    <name type="scientific">Bacillus carboniphilus</name>
    <dbReference type="NCBI Taxonomy" id="86663"/>
    <lineage>
        <taxon>Bacteria</taxon>
        <taxon>Bacillati</taxon>
        <taxon>Bacillota</taxon>
        <taxon>Bacilli</taxon>
        <taxon>Bacillales</taxon>
        <taxon>Bacillaceae</taxon>
        <taxon>Bacillus</taxon>
    </lineage>
</organism>
<keyword evidence="3" id="KW-1185">Reference proteome</keyword>
<proteinExistence type="predicted"/>
<protein>
    <recommendedName>
        <fullName evidence="4">DoxX family protein</fullName>
    </recommendedName>
</protein>
<accession>A0ABY9JUW7</accession>
<dbReference type="PANTHER" id="PTHR36974:SF1">
    <property type="entry name" value="DOXX FAMILY MEMBRANE PROTEIN"/>
    <property type="match status" value="1"/>
</dbReference>
<feature type="transmembrane region" description="Helical" evidence="1">
    <location>
        <begin position="68"/>
        <end position="85"/>
    </location>
</feature>
<sequence length="147" mass="16329">MAPLIILITSFLLFYFSGIMFVPYLSDWQNSLQFAVSIMFFFAASAHWGKRRDNLINMVPPVLSKKETIVTITGVLEIALAIALFLPATRWISSIALAILLIAMFPANIRAANQKLSIGGKQTLPVFPRLMIQIVFFLSVLGAGWPI</sequence>
<feature type="transmembrane region" description="Helical" evidence="1">
    <location>
        <begin position="130"/>
        <end position="146"/>
    </location>
</feature>
<keyword evidence="1" id="KW-0472">Membrane</keyword>
<name>A0ABY9JUW7_9BACI</name>
<evidence type="ECO:0000256" key="1">
    <source>
        <dbReference type="SAM" id="Phobius"/>
    </source>
</evidence>
<dbReference type="PANTHER" id="PTHR36974">
    <property type="entry name" value="MEMBRANE PROTEIN-RELATED"/>
    <property type="match status" value="1"/>
</dbReference>
<feature type="transmembrane region" description="Helical" evidence="1">
    <location>
        <begin position="91"/>
        <end position="109"/>
    </location>
</feature>
<reference evidence="2 3" key="1">
    <citation type="submission" date="2023-06" db="EMBL/GenBank/DDBJ databases">
        <title>Five Gram-positive bacteria isolated from mangrove sediments in Shenzhen, Guangdong, China.</title>
        <authorList>
            <person name="Yu S."/>
            <person name="Zheng W."/>
            <person name="Huang Y."/>
        </authorList>
    </citation>
    <scope>NUCLEOTIDE SEQUENCE [LARGE SCALE GENOMIC DNA]</scope>
    <source>
        <strain evidence="2 3">SaN35-3</strain>
    </source>
</reference>